<feature type="transmembrane region" description="Helical" evidence="7">
    <location>
        <begin position="277"/>
        <end position="302"/>
    </location>
</feature>
<dbReference type="EMBL" id="AP025592">
    <property type="protein sequence ID" value="BDG08194.1"/>
    <property type="molecule type" value="Genomic_DNA"/>
</dbReference>
<evidence type="ECO:0000256" key="5">
    <source>
        <dbReference type="ARBA" id="ARBA00022989"/>
    </source>
</evidence>
<feature type="transmembrane region" description="Helical" evidence="7">
    <location>
        <begin position="122"/>
        <end position="150"/>
    </location>
</feature>
<proteinExistence type="inferred from homology"/>
<feature type="domain" description="Bacterial sugar transferase" evidence="8">
    <location>
        <begin position="274"/>
        <end position="456"/>
    </location>
</feature>
<dbReference type="Pfam" id="PF02397">
    <property type="entry name" value="Bac_transf"/>
    <property type="match status" value="1"/>
</dbReference>
<keyword evidence="4 7" id="KW-0812">Transmembrane</keyword>
<comment type="similarity">
    <text evidence="2">Belongs to the bacterial sugar transferase family.</text>
</comment>
<accession>A0ABM7X8S5</accession>
<name>A0ABM7X8S5_9BACT</name>
<feature type="transmembrane region" description="Helical" evidence="7">
    <location>
        <begin position="55"/>
        <end position="76"/>
    </location>
</feature>
<dbReference type="PANTHER" id="PTHR30576">
    <property type="entry name" value="COLANIC BIOSYNTHESIS UDP-GLUCOSE LIPID CARRIER TRANSFERASE"/>
    <property type="match status" value="1"/>
</dbReference>
<evidence type="ECO:0000256" key="3">
    <source>
        <dbReference type="ARBA" id="ARBA00022679"/>
    </source>
</evidence>
<reference evidence="10" key="1">
    <citation type="journal article" date="2022" name="Int. J. Syst. Evol. Microbiol.">
        <title>Anaeromyxobacter oryzae sp. nov., Anaeromyxobacter diazotrophicus sp. nov. and Anaeromyxobacter paludicola sp. nov., isolated from paddy soils.</title>
        <authorList>
            <person name="Itoh H."/>
            <person name="Xu Z."/>
            <person name="Mise K."/>
            <person name="Masuda Y."/>
            <person name="Ushijima N."/>
            <person name="Hayakawa C."/>
            <person name="Shiratori Y."/>
            <person name="Senoo K."/>
        </authorList>
    </citation>
    <scope>NUCLEOTIDE SEQUENCE [LARGE SCALE GENOMIC DNA]</scope>
    <source>
        <strain evidence="10">Red630</strain>
    </source>
</reference>
<keyword evidence="10" id="KW-1185">Reference proteome</keyword>
<keyword evidence="3" id="KW-0808">Transferase</keyword>
<dbReference type="RefSeq" id="WP_248345375.1">
    <property type="nucleotide sequence ID" value="NZ_AP025592.1"/>
</dbReference>
<evidence type="ECO:0000313" key="9">
    <source>
        <dbReference type="EMBL" id="BDG08194.1"/>
    </source>
</evidence>
<protein>
    <recommendedName>
        <fullName evidence="8">Bacterial sugar transferase domain-containing protein</fullName>
    </recommendedName>
</protein>
<comment type="subcellular location">
    <subcellularLocation>
        <location evidence="1">Membrane</location>
        <topology evidence="1">Multi-pass membrane protein</topology>
    </subcellularLocation>
</comment>
<evidence type="ECO:0000256" key="6">
    <source>
        <dbReference type="ARBA" id="ARBA00023136"/>
    </source>
</evidence>
<gene>
    <name evidence="9" type="ORF">AMPC_13070</name>
</gene>
<dbReference type="NCBIfam" id="TIGR03025">
    <property type="entry name" value="EPS_sugtrans"/>
    <property type="match status" value="1"/>
</dbReference>
<evidence type="ECO:0000256" key="2">
    <source>
        <dbReference type="ARBA" id="ARBA00006464"/>
    </source>
</evidence>
<organism evidence="9 10">
    <name type="scientific">Anaeromyxobacter paludicola</name>
    <dbReference type="NCBI Taxonomy" id="2918171"/>
    <lineage>
        <taxon>Bacteria</taxon>
        <taxon>Pseudomonadati</taxon>
        <taxon>Myxococcota</taxon>
        <taxon>Myxococcia</taxon>
        <taxon>Myxococcales</taxon>
        <taxon>Cystobacterineae</taxon>
        <taxon>Anaeromyxobacteraceae</taxon>
        <taxon>Anaeromyxobacter</taxon>
    </lineage>
</organism>
<keyword evidence="5 7" id="KW-1133">Transmembrane helix</keyword>
<evidence type="ECO:0000256" key="7">
    <source>
        <dbReference type="SAM" id="Phobius"/>
    </source>
</evidence>
<dbReference type="InterPro" id="IPR003362">
    <property type="entry name" value="Bact_transf"/>
</dbReference>
<keyword evidence="6 7" id="KW-0472">Membrane</keyword>
<evidence type="ECO:0000259" key="8">
    <source>
        <dbReference type="Pfam" id="PF02397"/>
    </source>
</evidence>
<dbReference type="InterPro" id="IPR017475">
    <property type="entry name" value="EPS_sugar_tfrase"/>
</dbReference>
<dbReference type="PANTHER" id="PTHR30576:SF0">
    <property type="entry name" value="UNDECAPRENYL-PHOSPHATE N-ACETYLGALACTOSAMINYL 1-PHOSPHATE TRANSFERASE-RELATED"/>
    <property type="match status" value="1"/>
</dbReference>
<evidence type="ECO:0000313" key="10">
    <source>
        <dbReference type="Proteomes" id="UP001162734"/>
    </source>
</evidence>
<evidence type="ECO:0000256" key="1">
    <source>
        <dbReference type="ARBA" id="ARBA00004141"/>
    </source>
</evidence>
<sequence length="462" mass="50029">MVRVFNHWLSPRKAAFFVAEETVLVLALLAGAALGPVAAPHPVDARPDVAPAVLRATLAAMAFAGSLYFGDLYDLHVAARDRAEGRRLLRALGAAVAALAAAYIVLPHLVPMGWLPRGSLTLAAAGGALAVIAVRAAMPAVLGAPIRILLLGAGDRARRLARAIEEEGDQLFEVVGFLATGAGEGGASPLLFIGPLGPVVARTRAQIVVVAVEDRRAGLPVDELLACRTRGVQVTNDVSFAEATLKRLPLELVRPSALIFDEGFRVSRTRRAVKRALDLAAATALLVLAGPAMAATALAIWVCDGRPIFYSQERTGALGRGYRIWKFRTMRRDAEKMGAAWAADRDPRVLPIGRFLRRSRLDELPQLWNVLRGEMSLVGPRPERPIFLAELKRHYPLFAMRELVKPGLTGWAQLRYGYGASVAEMGRKLEYDLYYIKNCSLFLDLVCLFHTAKTVLSGRGAR</sequence>
<feature type="transmembrane region" description="Helical" evidence="7">
    <location>
        <begin position="88"/>
        <end position="110"/>
    </location>
</feature>
<dbReference type="Proteomes" id="UP001162734">
    <property type="component" value="Chromosome"/>
</dbReference>
<evidence type="ECO:0000256" key="4">
    <source>
        <dbReference type="ARBA" id="ARBA00022692"/>
    </source>
</evidence>